<accession>A0A2N5X421</accession>
<evidence type="ECO:0000256" key="2">
    <source>
        <dbReference type="ARBA" id="ARBA00007358"/>
    </source>
</evidence>
<dbReference type="CDD" id="cd08189">
    <property type="entry name" value="Fe-ADH-like"/>
    <property type="match status" value="1"/>
</dbReference>
<dbReference type="Pfam" id="PF25137">
    <property type="entry name" value="ADH_Fe_C"/>
    <property type="match status" value="1"/>
</dbReference>
<dbReference type="AlphaFoldDB" id="A0A2N5X421"/>
<dbReference type="PANTHER" id="PTHR11496:SF102">
    <property type="entry name" value="ALCOHOL DEHYDROGENASE 4"/>
    <property type="match status" value="1"/>
</dbReference>
<comment type="similarity">
    <text evidence="2">Belongs to the iron-containing alcohol dehydrogenase family.</text>
</comment>
<dbReference type="GO" id="GO:0004022">
    <property type="term" value="F:alcohol dehydrogenase (NAD+) activity"/>
    <property type="evidence" value="ECO:0007669"/>
    <property type="project" value="TreeGrafter"/>
</dbReference>
<dbReference type="InterPro" id="IPR056798">
    <property type="entry name" value="ADH_Fe_C"/>
</dbReference>
<dbReference type="FunFam" id="3.40.50.1970:FF:000003">
    <property type="entry name" value="Alcohol dehydrogenase, iron-containing"/>
    <property type="match status" value="1"/>
</dbReference>
<dbReference type="InterPro" id="IPR001670">
    <property type="entry name" value="ADH_Fe/GldA"/>
</dbReference>
<dbReference type="OrthoDB" id="9815791at2"/>
<reference evidence="7 8" key="1">
    <citation type="submission" date="2018-01" db="EMBL/GenBank/DDBJ databases">
        <title>The draft genome sequence of Halioglobus lutimaris HF004.</title>
        <authorList>
            <person name="Du Z.-J."/>
            <person name="Shi M.-J."/>
        </authorList>
    </citation>
    <scope>NUCLEOTIDE SEQUENCE [LARGE SCALE GENOMIC DNA]</scope>
    <source>
        <strain evidence="7 8">HF004</strain>
    </source>
</reference>
<dbReference type="RefSeq" id="WP_101517909.1">
    <property type="nucleotide sequence ID" value="NZ_PKUS01000008.1"/>
</dbReference>
<dbReference type="EMBL" id="PKUS01000008">
    <property type="protein sequence ID" value="PLW69241.1"/>
    <property type="molecule type" value="Genomic_DNA"/>
</dbReference>
<keyword evidence="8" id="KW-1185">Reference proteome</keyword>
<feature type="domain" description="Alcohol dehydrogenase iron-type/glycerol dehydrogenase GldA" evidence="5">
    <location>
        <begin position="32"/>
        <end position="195"/>
    </location>
</feature>
<dbReference type="InterPro" id="IPR018211">
    <property type="entry name" value="ADH_Fe_CS"/>
</dbReference>
<dbReference type="SUPFAM" id="SSF56796">
    <property type="entry name" value="Dehydroquinate synthase-like"/>
    <property type="match status" value="1"/>
</dbReference>
<keyword evidence="3" id="KW-0560">Oxidoreductase</keyword>
<keyword evidence="4" id="KW-0520">NAD</keyword>
<dbReference type="Pfam" id="PF00465">
    <property type="entry name" value="Fe-ADH"/>
    <property type="match status" value="1"/>
</dbReference>
<protein>
    <submittedName>
        <fullName evidence="7">Alcohol dehydrogenase</fullName>
    </submittedName>
</protein>
<dbReference type="GO" id="GO:0046872">
    <property type="term" value="F:metal ion binding"/>
    <property type="evidence" value="ECO:0007669"/>
    <property type="project" value="InterPro"/>
</dbReference>
<dbReference type="Gene3D" id="1.20.1090.10">
    <property type="entry name" value="Dehydroquinate synthase-like - alpha domain"/>
    <property type="match status" value="1"/>
</dbReference>
<evidence type="ECO:0000313" key="7">
    <source>
        <dbReference type="EMBL" id="PLW69241.1"/>
    </source>
</evidence>
<dbReference type="PANTHER" id="PTHR11496">
    <property type="entry name" value="ALCOHOL DEHYDROGENASE"/>
    <property type="match status" value="1"/>
</dbReference>
<dbReference type="PROSITE" id="PS00060">
    <property type="entry name" value="ADH_IRON_2"/>
    <property type="match status" value="1"/>
</dbReference>
<dbReference type="Gene3D" id="3.40.50.1970">
    <property type="match status" value="1"/>
</dbReference>
<evidence type="ECO:0000256" key="4">
    <source>
        <dbReference type="ARBA" id="ARBA00023027"/>
    </source>
</evidence>
<dbReference type="Proteomes" id="UP000235005">
    <property type="component" value="Unassembled WGS sequence"/>
</dbReference>
<dbReference type="InterPro" id="IPR039697">
    <property type="entry name" value="Alcohol_dehydrogenase_Fe"/>
</dbReference>
<organism evidence="7 8">
    <name type="scientific">Pseudohalioglobus lutimaris</name>
    <dbReference type="NCBI Taxonomy" id="1737061"/>
    <lineage>
        <taxon>Bacteria</taxon>
        <taxon>Pseudomonadati</taxon>
        <taxon>Pseudomonadota</taxon>
        <taxon>Gammaproteobacteria</taxon>
        <taxon>Cellvibrionales</taxon>
        <taxon>Halieaceae</taxon>
        <taxon>Pseudohalioglobus</taxon>
    </lineage>
</organism>
<evidence type="ECO:0000259" key="5">
    <source>
        <dbReference type="Pfam" id="PF00465"/>
    </source>
</evidence>
<comment type="caution">
    <text evidence="7">The sequence shown here is derived from an EMBL/GenBank/DDBJ whole genome shotgun (WGS) entry which is preliminary data.</text>
</comment>
<evidence type="ECO:0000256" key="1">
    <source>
        <dbReference type="ARBA" id="ARBA00001962"/>
    </source>
</evidence>
<proteinExistence type="inferred from homology"/>
<feature type="domain" description="Fe-containing alcohol dehydrogenase-like C-terminal" evidence="6">
    <location>
        <begin position="207"/>
        <end position="397"/>
    </location>
</feature>
<name>A0A2N5X421_9GAMM</name>
<gene>
    <name evidence="7" type="ORF">C0039_09270</name>
</gene>
<sequence>MSLSIRSIRHRAFLAMLRVLTPFMGDARNIAFAGPGCSRQLCQHIASLGATRLLVVTDKPLRDLGIADQATSALADAGLPVAWFDGVLPDPTYEQVEAGLAVLRAEQCDVVLAIGGGSAIDTAKMIAACATSSEDPRKWKGLGKVKHEALPIYAIPTTAGTGSEVTSGAVVKDAATQSKSIISGPSMLPKATALDAQLMLGLPPHITAATGMDALTHAIEAYIGVWERGSRLEDGRIAVKLIFEHLVNAYQQGDDLAAREGMALAAYYAGMAINLVSVGSVHAIAHQLGGKYGIPHGLANALVLPHVLEYCREEAESRLAELAVVIGVGKQGEPASQLAHKFIAEVRELRTQVGIPDRSDLIQRGDHGELAAAAAAECMDYPVPRLLDEAGALRILDQITA</sequence>
<evidence type="ECO:0000256" key="3">
    <source>
        <dbReference type="ARBA" id="ARBA00023002"/>
    </source>
</evidence>
<evidence type="ECO:0000259" key="6">
    <source>
        <dbReference type="Pfam" id="PF25137"/>
    </source>
</evidence>
<comment type="cofactor">
    <cofactor evidence="1">
        <name>Fe cation</name>
        <dbReference type="ChEBI" id="CHEBI:24875"/>
    </cofactor>
</comment>
<evidence type="ECO:0000313" key="8">
    <source>
        <dbReference type="Proteomes" id="UP000235005"/>
    </source>
</evidence>
<dbReference type="FunFam" id="1.20.1090.10:FF:000001">
    <property type="entry name" value="Aldehyde-alcohol dehydrogenase"/>
    <property type="match status" value="1"/>
</dbReference>